<reference evidence="1 2" key="1">
    <citation type="submission" date="2020-08" db="EMBL/GenBank/DDBJ databases">
        <title>Genome sequence of Rhizobiales bacterium strain IZ6.</title>
        <authorList>
            <person name="Nakai R."/>
            <person name="Naganuma T."/>
        </authorList>
    </citation>
    <scope>NUCLEOTIDE SEQUENCE [LARGE SCALE GENOMIC DNA]</scope>
    <source>
        <strain evidence="1 2">IZ6</strain>
    </source>
</reference>
<accession>A0A6S6QT27</accession>
<proteinExistence type="predicted"/>
<keyword evidence="2" id="KW-1185">Reference proteome</keyword>
<organism evidence="1 2">
    <name type="scientific">Terrihabitans soli</name>
    <dbReference type="NCBI Taxonomy" id="708113"/>
    <lineage>
        <taxon>Bacteria</taxon>
        <taxon>Pseudomonadati</taxon>
        <taxon>Pseudomonadota</taxon>
        <taxon>Alphaproteobacteria</taxon>
        <taxon>Hyphomicrobiales</taxon>
        <taxon>Terrihabitans</taxon>
    </lineage>
</organism>
<protein>
    <submittedName>
        <fullName evidence="1">Uncharacterized protein</fullName>
    </submittedName>
</protein>
<gene>
    <name evidence="1" type="ORF">IZ6_11470</name>
</gene>
<dbReference type="AlphaFoldDB" id="A0A6S6QT27"/>
<sequence length="56" mass="5891">MTAVLKHAFGDRAHKAHAAAAIDEAHFIFREILSEGEGGCFVTGVPAEPGPAIHTH</sequence>
<name>A0A6S6QT27_9HYPH</name>
<evidence type="ECO:0000313" key="2">
    <source>
        <dbReference type="Proteomes" id="UP000515317"/>
    </source>
</evidence>
<dbReference type="EMBL" id="AP023361">
    <property type="protein sequence ID" value="BCJ90412.1"/>
    <property type="molecule type" value="Genomic_DNA"/>
</dbReference>
<dbReference type="KEGG" id="tso:IZ6_11470"/>
<dbReference type="Proteomes" id="UP000515317">
    <property type="component" value="Chromosome"/>
</dbReference>
<evidence type="ECO:0000313" key="1">
    <source>
        <dbReference type="EMBL" id="BCJ90412.1"/>
    </source>
</evidence>